<keyword evidence="2" id="KW-1185">Reference proteome</keyword>
<dbReference type="EMBL" id="CP148033">
    <property type="protein sequence ID" value="WXK95002.1"/>
    <property type="molecule type" value="Genomic_DNA"/>
</dbReference>
<reference evidence="1 2" key="1">
    <citation type="submission" date="2024-03" db="EMBL/GenBank/DDBJ databases">
        <title>Rhodococcus navarretei sp. nov. and Pseudarthrobacter quantumdoti sp. nov., two new species with the ability to biosynthesize Quantum Dots isolated from soil samples at Union Glacier, Antarctica.</title>
        <authorList>
            <person name="Vargas M."/>
        </authorList>
    </citation>
    <scope>NUCLEOTIDE SEQUENCE [LARGE SCALE GENOMIC DNA]</scope>
    <source>
        <strain evidence="1 2">RC-2-3</strain>
    </source>
</reference>
<evidence type="ECO:0000313" key="2">
    <source>
        <dbReference type="Proteomes" id="UP001623384"/>
    </source>
</evidence>
<accession>A0ABZ2RA13</accession>
<evidence type="ECO:0000313" key="1">
    <source>
        <dbReference type="EMBL" id="WXK95002.1"/>
    </source>
</evidence>
<sequence>MSIFDFAAATDPAAAEAGAICSRKACRAQASWQLLWNNPKIHSPERRKTWLACAEHRGWLEDYLQTRGLWKETLPLEDSRTSGDPGRDS</sequence>
<proteinExistence type="predicted"/>
<dbReference type="Proteomes" id="UP001623384">
    <property type="component" value="Chromosome"/>
</dbReference>
<name>A0ABZ2RA13_9MICC</name>
<gene>
    <name evidence="1" type="ORF">WHH00_09445</name>
</gene>
<organism evidence="1 2">
    <name type="scientific">Pseudarthrobacter quantipunctorum</name>
    <dbReference type="NCBI Taxonomy" id="3128980"/>
    <lineage>
        <taxon>Bacteria</taxon>
        <taxon>Bacillati</taxon>
        <taxon>Actinomycetota</taxon>
        <taxon>Actinomycetes</taxon>
        <taxon>Micrococcales</taxon>
        <taxon>Micrococcaceae</taxon>
        <taxon>Pseudarthrobacter</taxon>
    </lineage>
</organism>
<protein>
    <recommendedName>
        <fullName evidence="3">Acetone carboxylase</fullName>
    </recommendedName>
</protein>
<dbReference type="RefSeq" id="WP_406638290.1">
    <property type="nucleotide sequence ID" value="NZ_CP148033.1"/>
</dbReference>
<evidence type="ECO:0008006" key="3">
    <source>
        <dbReference type="Google" id="ProtNLM"/>
    </source>
</evidence>